<dbReference type="KEGG" id="tva:4751205"/>
<name>A2FNL9_TRIV3</name>
<reference evidence="3" key="2">
    <citation type="journal article" date="2007" name="Science">
        <title>Draft genome sequence of the sexually transmitted pathogen Trichomonas vaginalis.</title>
        <authorList>
            <person name="Carlton J.M."/>
            <person name="Hirt R.P."/>
            <person name="Silva J.C."/>
            <person name="Delcher A.L."/>
            <person name="Schatz M."/>
            <person name="Zhao Q."/>
            <person name="Wortman J.R."/>
            <person name="Bidwell S.L."/>
            <person name="Alsmark U.C.M."/>
            <person name="Besteiro S."/>
            <person name="Sicheritz-Ponten T."/>
            <person name="Noel C.J."/>
            <person name="Dacks J.B."/>
            <person name="Foster P.G."/>
            <person name="Simillion C."/>
            <person name="Van de Peer Y."/>
            <person name="Miranda-Saavedra D."/>
            <person name="Barton G.J."/>
            <person name="Westrop G.D."/>
            <person name="Mueller S."/>
            <person name="Dessi D."/>
            <person name="Fiori P.L."/>
            <person name="Ren Q."/>
            <person name="Paulsen I."/>
            <person name="Zhang H."/>
            <person name="Bastida-Corcuera F.D."/>
            <person name="Simoes-Barbosa A."/>
            <person name="Brown M.T."/>
            <person name="Hayes R.D."/>
            <person name="Mukherjee M."/>
            <person name="Okumura C.Y."/>
            <person name="Schneider R."/>
            <person name="Smith A.J."/>
            <person name="Vanacova S."/>
            <person name="Villalvazo M."/>
            <person name="Haas B.J."/>
            <person name="Pertea M."/>
            <person name="Feldblyum T.V."/>
            <person name="Utterback T.R."/>
            <person name="Shu C.L."/>
            <person name="Osoegawa K."/>
            <person name="de Jong P.J."/>
            <person name="Hrdy I."/>
            <person name="Horvathova L."/>
            <person name="Zubacova Z."/>
            <person name="Dolezal P."/>
            <person name="Malik S.B."/>
            <person name="Logsdon J.M. Jr."/>
            <person name="Henze K."/>
            <person name="Gupta A."/>
            <person name="Wang C.C."/>
            <person name="Dunne R.L."/>
            <person name="Upcroft J.A."/>
            <person name="Upcroft P."/>
            <person name="White O."/>
            <person name="Salzberg S.L."/>
            <person name="Tang P."/>
            <person name="Chiu C.-H."/>
            <person name="Lee Y.-S."/>
            <person name="Embley T.M."/>
            <person name="Coombs G.H."/>
            <person name="Mottram J.C."/>
            <person name="Tachezy J."/>
            <person name="Fraser-Liggett C.M."/>
            <person name="Johnson P.J."/>
        </authorList>
    </citation>
    <scope>NUCLEOTIDE SEQUENCE [LARGE SCALE GENOMIC DNA]</scope>
    <source>
        <strain evidence="3">G3</strain>
    </source>
</reference>
<dbReference type="VEuPathDB" id="TrichDB:TVAGG3_0386190"/>
<dbReference type="InterPro" id="IPR036770">
    <property type="entry name" value="Ankyrin_rpt-contain_sf"/>
</dbReference>
<dbReference type="Pfam" id="PF11929">
    <property type="entry name" value="DUF3447"/>
    <property type="match status" value="1"/>
</dbReference>
<evidence type="ECO:0000313" key="4">
    <source>
        <dbReference type="Proteomes" id="UP000001542"/>
    </source>
</evidence>
<dbReference type="SMART" id="SM00248">
    <property type="entry name" value="ANK"/>
    <property type="match status" value="5"/>
</dbReference>
<dbReference type="PROSITE" id="PS50088">
    <property type="entry name" value="ANK_REPEAT"/>
    <property type="match status" value="3"/>
</dbReference>
<dbReference type="PROSITE" id="PS50297">
    <property type="entry name" value="ANK_REP_REGION"/>
    <property type="match status" value="3"/>
</dbReference>
<dbReference type="PRINTS" id="PR01415">
    <property type="entry name" value="ANKYRIN"/>
</dbReference>
<dbReference type="VEuPathDB" id="TrichDB:TVAG_407880"/>
<dbReference type="Pfam" id="PF00023">
    <property type="entry name" value="Ank"/>
    <property type="match status" value="1"/>
</dbReference>
<accession>A2FNL9</accession>
<dbReference type="SUPFAM" id="SSF48403">
    <property type="entry name" value="Ankyrin repeat"/>
    <property type="match status" value="1"/>
</dbReference>
<dbReference type="PANTHER" id="PTHR24182:SF13">
    <property type="entry name" value="LD18443P"/>
    <property type="match status" value="1"/>
</dbReference>
<feature type="repeat" description="ANK" evidence="1">
    <location>
        <begin position="378"/>
        <end position="410"/>
    </location>
</feature>
<dbReference type="Gene3D" id="1.25.40.20">
    <property type="entry name" value="Ankyrin repeat-containing domain"/>
    <property type="match status" value="1"/>
</dbReference>
<sequence length="441" mass="50712">MKKVSYEELMDLYKDFNYVYDSLYKLKTFSEEGINKIYLDIKNLMFETKRASPNQILTIISTAMAFNIKYIKQYMEIFKRIYQEYHPIFTRKEIQIIPYIFWAGLQDENGVLLSTRYSSGIEANKTKDYSLNFFEDNTIYRAIIYDDKFSFIIFTETDSFDENQMLVSDLYPSSPNSLIELCCYHGAVNCFKLLISKFNSMITPKCLYYSFLGGNPDIIDKCLQYKIPDKECMKYAIISHNIDFVTFLMNEFKLEIDLDNCTTYHNFQEFLVNLDQSKYINKFFIYSVCFCIPSLCEYFISCGAFINAKIQSGATALHFAAWANCIEIEEILISHGADVNAKNNDGVSVFHAAAQNNSKEIAELLILHDADVNSKDNDGWSVLHAAAQNNSKEIAELLILHDADVNSKDNDGWSVFCVASIANNKEIAELLISNEVDINAR</sequence>
<dbReference type="eggNOG" id="KOG0192">
    <property type="taxonomic scope" value="Eukaryota"/>
</dbReference>
<keyword evidence="1" id="KW-0040">ANK repeat</keyword>
<dbReference type="Proteomes" id="UP000001542">
    <property type="component" value="Unassembled WGS sequence"/>
</dbReference>
<dbReference type="RefSeq" id="XP_001306417.1">
    <property type="nucleotide sequence ID" value="XM_001306416.1"/>
</dbReference>
<dbReference type="SMR" id="A2FNL9"/>
<feature type="repeat" description="ANK" evidence="1">
    <location>
        <begin position="345"/>
        <end position="377"/>
    </location>
</feature>
<reference evidence="3" key="1">
    <citation type="submission" date="2006-10" db="EMBL/GenBank/DDBJ databases">
        <authorList>
            <person name="Amadeo P."/>
            <person name="Zhao Q."/>
            <person name="Wortman J."/>
            <person name="Fraser-Liggett C."/>
            <person name="Carlton J."/>
        </authorList>
    </citation>
    <scope>NUCLEOTIDE SEQUENCE</scope>
    <source>
        <strain evidence="3">G3</strain>
    </source>
</reference>
<evidence type="ECO:0000256" key="1">
    <source>
        <dbReference type="PROSITE-ProRule" id="PRU00023"/>
    </source>
</evidence>
<feature type="repeat" description="ANK" evidence="1">
    <location>
        <begin position="312"/>
        <end position="344"/>
    </location>
</feature>
<dbReference type="OrthoDB" id="539213at2759"/>
<protein>
    <recommendedName>
        <fullName evidence="2">DUF3447 domain-containing protein</fullName>
    </recommendedName>
</protein>
<evidence type="ECO:0000259" key="2">
    <source>
        <dbReference type="Pfam" id="PF11929"/>
    </source>
</evidence>
<dbReference type="InterPro" id="IPR002110">
    <property type="entry name" value="Ankyrin_rpt"/>
</dbReference>
<dbReference type="InParanoid" id="A2FNL9"/>
<dbReference type="STRING" id="5722.A2FNL9"/>
<dbReference type="PANTHER" id="PTHR24182">
    <property type="entry name" value="ANKYRIN REPEAT AND SOCS BOX CONTAINING 4"/>
    <property type="match status" value="1"/>
</dbReference>
<dbReference type="InterPro" id="IPR020683">
    <property type="entry name" value="DUF3447"/>
</dbReference>
<proteinExistence type="predicted"/>
<dbReference type="Pfam" id="PF12796">
    <property type="entry name" value="Ank_2"/>
    <property type="match status" value="1"/>
</dbReference>
<organism evidence="3 4">
    <name type="scientific">Trichomonas vaginalis (strain ATCC PRA-98 / G3)</name>
    <dbReference type="NCBI Taxonomy" id="412133"/>
    <lineage>
        <taxon>Eukaryota</taxon>
        <taxon>Metamonada</taxon>
        <taxon>Parabasalia</taxon>
        <taxon>Trichomonadida</taxon>
        <taxon>Trichomonadidae</taxon>
        <taxon>Trichomonas</taxon>
    </lineage>
</organism>
<dbReference type="EMBL" id="DS113909">
    <property type="protein sequence ID" value="EAX93487.1"/>
    <property type="molecule type" value="Genomic_DNA"/>
</dbReference>
<gene>
    <name evidence="3" type="ORF">TVAG_407880</name>
</gene>
<dbReference type="AlphaFoldDB" id="A2FNL9"/>
<evidence type="ECO:0000313" key="3">
    <source>
        <dbReference type="EMBL" id="EAX93487.1"/>
    </source>
</evidence>
<keyword evidence="4" id="KW-1185">Reference proteome</keyword>
<feature type="domain" description="DUF3447" evidence="2">
    <location>
        <begin position="198"/>
        <end position="272"/>
    </location>
</feature>